<gene>
    <name evidence="1" type="ORF">A2154_01475</name>
</gene>
<dbReference type="Gene3D" id="3.40.50.150">
    <property type="entry name" value="Vaccinia Virus protein VP39"/>
    <property type="match status" value="1"/>
</dbReference>
<dbReference type="InterPro" id="IPR029063">
    <property type="entry name" value="SAM-dependent_MTases_sf"/>
</dbReference>
<accession>A0A1F5ZAS4</accession>
<name>A0A1F5ZAS4_9BACT</name>
<sequence length="638" mass="72838">MGADTANVDNQIYVGQAHGAGAHNKYESAATLIPENPQIVLFGLSEPADSSRQKIAYIGSDQLTPELIPNFEIATLIRSLVQAGDNGWIPSLAQAQALLCTWYLDNVPMPYVLEDEIANKSKDGTNLPWPQPFNKQIMITDKKGHYIDGRKRQIIASGNGSVFNDIKDSDDADPLFYTISTLVSKMNQEDHADLGIWILDNWDLFASYIGEFNNAGFKLYNLTADGLETNNNALLSLGNKLVEFIHYKTKLTDVMFYNTRFFEGSNEEEFMSQLRYDDDTQKLIYEALIREKWGDDITKDVFRKIFLNNQVPTELNIMRKLLEYGGLSDTQRMRLEKLMRPVLGLLSDLPIYSKLEDLYAEVNKKIGWENVSRSTTMRENHVQMLLDIFEKYKIPANGLVLELGSGTGELAAEIRKRGYKILGLEKSEVNFRKATRKFGQFYILGDWNKLIEIFTPQKMLEISQKFTSKLINQRDLQQMDRTKFAACISTGHTLPHAESEQGVDQFIENIVQKIVPGGLIVLDSPDPTCGEYQQKVLNYRKVLISQGYDPRVANNKWYIVDSPDGTNYYNRIILPRDWLESKLRKKNVIVLDVIYTPIPGTKKDRTMTFVCQYAPLVRYKSRPIFGEDDITLTQKNTK</sequence>
<reference evidence="1 2" key="1">
    <citation type="journal article" date="2016" name="Nat. Commun.">
        <title>Thousands of microbial genomes shed light on interconnected biogeochemical processes in an aquifer system.</title>
        <authorList>
            <person name="Anantharaman K."/>
            <person name="Brown C.T."/>
            <person name="Hug L.A."/>
            <person name="Sharon I."/>
            <person name="Castelle C.J."/>
            <person name="Probst A.J."/>
            <person name="Thomas B.C."/>
            <person name="Singh A."/>
            <person name="Wilkins M.J."/>
            <person name="Karaoz U."/>
            <person name="Brodie E.L."/>
            <person name="Williams K.H."/>
            <person name="Hubbard S.S."/>
            <person name="Banfield J.F."/>
        </authorList>
    </citation>
    <scope>NUCLEOTIDE SEQUENCE [LARGE SCALE GENOMIC DNA]</scope>
</reference>
<dbReference type="SUPFAM" id="SSF53335">
    <property type="entry name" value="S-adenosyl-L-methionine-dependent methyltransferases"/>
    <property type="match status" value="1"/>
</dbReference>
<protein>
    <recommendedName>
        <fullName evidence="3">Methyltransferase domain-containing protein</fullName>
    </recommendedName>
</protein>
<dbReference type="Proteomes" id="UP000176854">
    <property type="component" value="Unassembled WGS sequence"/>
</dbReference>
<dbReference type="STRING" id="1798373.A2154_01475"/>
<dbReference type="EMBL" id="MFJC01000019">
    <property type="protein sequence ID" value="OGG09579.1"/>
    <property type="molecule type" value="Genomic_DNA"/>
</dbReference>
<dbReference type="AlphaFoldDB" id="A0A1F5ZAS4"/>
<evidence type="ECO:0008006" key="3">
    <source>
        <dbReference type="Google" id="ProtNLM"/>
    </source>
</evidence>
<dbReference type="Pfam" id="PF13489">
    <property type="entry name" value="Methyltransf_23"/>
    <property type="match status" value="1"/>
</dbReference>
<proteinExistence type="predicted"/>
<evidence type="ECO:0000313" key="1">
    <source>
        <dbReference type="EMBL" id="OGG09579.1"/>
    </source>
</evidence>
<comment type="caution">
    <text evidence="1">The sequence shown here is derived from an EMBL/GenBank/DDBJ whole genome shotgun (WGS) entry which is preliminary data.</text>
</comment>
<dbReference type="CDD" id="cd02440">
    <property type="entry name" value="AdoMet_MTases"/>
    <property type="match status" value="1"/>
</dbReference>
<organism evidence="1 2">
    <name type="scientific">Candidatus Gottesmanbacteria bacterium RBG_16_43_7</name>
    <dbReference type="NCBI Taxonomy" id="1798373"/>
    <lineage>
        <taxon>Bacteria</taxon>
        <taxon>Candidatus Gottesmaniibacteriota</taxon>
    </lineage>
</organism>
<evidence type="ECO:0000313" key="2">
    <source>
        <dbReference type="Proteomes" id="UP000176854"/>
    </source>
</evidence>